<keyword evidence="3 4" id="KW-0560">Oxidoreductase</keyword>
<comment type="similarity">
    <text evidence="1 4">Belongs to the pyrroline-5-carboxylate reductase family.</text>
</comment>
<dbReference type="EC" id="1.5.1.2" evidence="4 5"/>
<dbReference type="GO" id="GO:0055129">
    <property type="term" value="P:L-proline biosynthetic process"/>
    <property type="evidence" value="ECO:0007669"/>
    <property type="project" value="UniProtKB-UniRule"/>
</dbReference>
<dbReference type="OMA" id="VWAVKPQ"/>
<feature type="domain" description="Pyrroline-5-carboxylate reductase dimerisation" evidence="8">
    <location>
        <begin position="160"/>
        <end position="264"/>
    </location>
</feature>
<comment type="caution">
    <text evidence="9">The sequence shown here is derived from an EMBL/GenBank/DDBJ whole genome shotgun (WGS) entry which is preliminary data.</text>
</comment>
<keyword evidence="4" id="KW-0028">Amino-acid biosynthesis</keyword>
<reference evidence="9" key="2">
    <citation type="submission" date="2020-02" db="EMBL/GenBank/DDBJ databases">
        <title>Using affinity propagation clustering for identifying bacterial clades and subclades with whole-genome sequences of Francisella tularensis.</title>
        <authorList>
            <person name="Homeier-Bachmann T."/>
            <person name="Abdel-Glil M.Y."/>
            <person name="Hackbart A."/>
            <person name="Hotzel H."/>
            <person name="Tomaso H."/>
        </authorList>
    </citation>
    <scope>NUCLEOTIDE SEQUENCE</scope>
    <source>
        <strain evidence="10">15T0085</strain>
        <strain evidence="9">17T1429</strain>
    </source>
</reference>
<comment type="function">
    <text evidence="4">Catalyzes the reduction of 1-pyrroline-5-carboxylate (PCA) to L-proline.</text>
</comment>
<dbReference type="SUPFAM" id="SSF48179">
    <property type="entry name" value="6-phosphogluconate dehydrogenase C-terminal domain-like"/>
    <property type="match status" value="1"/>
</dbReference>
<dbReference type="PIRSF" id="PIRSF000193">
    <property type="entry name" value="Pyrrol-5-carb_rd"/>
    <property type="match status" value="1"/>
</dbReference>
<evidence type="ECO:0000256" key="1">
    <source>
        <dbReference type="ARBA" id="ARBA00005525"/>
    </source>
</evidence>
<keyword evidence="4" id="KW-0963">Cytoplasm</keyword>
<keyword evidence="4" id="KW-0641">Proline biosynthesis</keyword>
<protein>
    <recommendedName>
        <fullName evidence="4 5">Pyrroline-5-carboxylate reductase</fullName>
        <shortName evidence="4">P5C reductase</shortName>
        <shortName evidence="4">P5CR</shortName>
        <ecNumber evidence="4 5">1.5.1.2</ecNumber>
    </recommendedName>
    <alternativeName>
        <fullName evidence="4">PCA reductase</fullName>
    </alternativeName>
</protein>
<dbReference type="InterPro" id="IPR029036">
    <property type="entry name" value="P5CR_dimer"/>
</dbReference>
<reference evidence="9" key="1">
    <citation type="submission" date="2019-08" db="EMBL/GenBank/DDBJ databases">
        <authorList>
            <person name="Busch A."/>
        </authorList>
    </citation>
    <scope>NUCLEOTIDE SEQUENCE</scope>
    <source>
        <strain evidence="10">15T0085</strain>
        <strain evidence="9">17T1429</strain>
    </source>
</reference>
<comment type="catalytic activity">
    <reaction evidence="4">
        <text>L-proline + NADP(+) = (S)-1-pyrroline-5-carboxylate + NADPH + 2 H(+)</text>
        <dbReference type="Rhea" id="RHEA:14109"/>
        <dbReference type="ChEBI" id="CHEBI:15378"/>
        <dbReference type="ChEBI" id="CHEBI:17388"/>
        <dbReference type="ChEBI" id="CHEBI:57783"/>
        <dbReference type="ChEBI" id="CHEBI:58349"/>
        <dbReference type="ChEBI" id="CHEBI:60039"/>
        <dbReference type="EC" id="1.5.1.2"/>
    </reaction>
</comment>
<dbReference type="InterPro" id="IPR008927">
    <property type="entry name" value="6-PGluconate_DH-like_C_sf"/>
</dbReference>
<evidence type="ECO:0000313" key="10">
    <source>
        <dbReference type="EMBL" id="NDS67930.1"/>
    </source>
</evidence>
<dbReference type="KEGG" id="ftv:CH67_860"/>
<comment type="pathway">
    <text evidence="4">Amino-acid biosynthesis; L-proline biosynthesis; L-proline from L-glutamate 5-semialdehyde: step 1/1.</text>
</comment>
<dbReference type="Gene3D" id="1.10.3730.10">
    <property type="entry name" value="ProC C-terminal domain-like"/>
    <property type="match status" value="1"/>
</dbReference>
<dbReference type="PANTHER" id="PTHR11645">
    <property type="entry name" value="PYRROLINE-5-CARBOXYLATE REDUCTASE"/>
    <property type="match status" value="1"/>
</dbReference>
<evidence type="ECO:0000256" key="6">
    <source>
        <dbReference type="PIRSR" id="PIRSR000193-1"/>
    </source>
</evidence>
<comment type="subcellular location">
    <subcellularLocation>
        <location evidence="4">Cytoplasm</location>
    </subcellularLocation>
</comment>
<dbReference type="NCBIfam" id="TIGR00112">
    <property type="entry name" value="proC"/>
    <property type="match status" value="1"/>
</dbReference>
<dbReference type="Gene3D" id="3.40.50.720">
    <property type="entry name" value="NAD(P)-binding Rossmann-like Domain"/>
    <property type="match status" value="1"/>
</dbReference>
<proteinExistence type="inferred from homology"/>
<dbReference type="PANTHER" id="PTHR11645:SF0">
    <property type="entry name" value="PYRROLINE-5-CARBOXYLATE REDUCTASE 3"/>
    <property type="match status" value="1"/>
</dbReference>
<dbReference type="FunFam" id="1.10.3730.10:FF:000001">
    <property type="entry name" value="Pyrroline-5-carboxylate reductase"/>
    <property type="match status" value="1"/>
</dbReference>
<dbReference type="SUPFAM" id="SSF51735">
    <property type="entry name" value="NAD(P)-binding Rossmann-fold domains"/>
    <property type="match status" value="1"/>
</dbReference>
<dbReference type="UniPathway" id="UPA00098">
    <property type="reaction ID" value="UER00361"/>
</dbReference>
<dbReference type="HAMAP" id="MF_01925">
    <property type="entry name" value="P5C_reductase"/>
    <property type="match status" value="1"/>
</dbReference>
<dbReference type="HOGENOM" id="CLU_042344_0_1_6"/>
<dbReference type="InterPro" id="IPR000304">
    <property type="entry name" value="Pyrroline-COOH_reductase"/>
</dbReference>
<evidence type="ECO:0000313" key="9">
    <source>
        <dbReference type="EMBL" id="NDR88398.1"/>
    </source>
</evidence>
<dbReference type="RefSeq" id="WP_003014903.1">
    <property type="nucleotide sequence ID" value="NZ_CP009693.1"/>
</dbReference>
<dbReference type="InterPro" id="IPR036291">
    <property type="entry name" value="NAD(P)-bd_dom_sf"/>
</dbReference>
<dbReference type="eggNOG" id="COG0345">
    <property type="taxonomic scope" value="Bacteria"/>
</dbReference>
<dbReference type="AlphaFoldDB" id="A0A0B3VNX2"/>
<keyword evidence="2 4" id="KW-0521">NADP</keyword>
<feature type="binding site" evidence="6">
    <location>
        <begin position="67"/>
        <end position="70"/>
    </location>
    <ligand>
        <name>NADP(+)</name>
        <dbReference type="ChEBI" id="CHEBI:58349"/>
    </ligand>
</feature>
<evidence type="ECO:0000259" key="7">
    <source>
        <dbReference type="Pfam" id="PF03807"/>
    </source>
</evidence>
<dbReference type="Pfam" id="PF14748">
    <property type="entry name" value="P5CR_dimer"/>
    <property type="match status" value="1"/>
</dbReference>
<evidence type="ECO:0000259" key="8">
    <source>
        <dbReference type="Pfam" id="PF14748"/>
    </source>
</evidence>
<dbReference type="GO" id="GO:0005737">
    <property type="term" value="C:cytoplasm"/>
    <property type="evidence" value="ECO:0007669"/>
    <property type="project" value="UniProtKB-SubCell"/>
</dbReference>
<gene>
    <name evidence="4" type="primary">proC</name>
    <name evidence="10" type="ORF">FWI86_02160</name>
    <name evidence="9" type="ORF">FWJ04_01430</name>
</gene>
<dbReference type="KEGG" id="ftc:DA46_136"/>
<organism evidence="9">
    <name type="scientific">Francisella tularensis subsp. holarctica</name>
    <dbReference type="NCBI Taxonomy" id="119857"/>
    <lineage>
        <taxon>Bacteria</taxon>
        <taxon>Pseudomonadati</taxon>
        <taxon>Pseudomonadota</taxon>
        <taxon>Gammaproteobacteria</taxon>
        <taxon>Thiotrichales</taxon>
        <taxon>Francisellaceae</taxon>
        <taxon>Francisella</taxon>
    </lineage>
</organism>
<evidence type="ECO:0000256" key="4">
    <source>
        <dbReference type="HAMAP-Rule" id="MF_01925"/>
    </source>
</evidence>
<dbReference type="EMBL" id="JAAGJP010000009">
    <property type="protein sequence ID" value="NDS67930.1"/>
    <property type="molecule type" value="Genomic_DNA"/>
</dbReference>
<feature type="binding site" evidence="6">
    <location>
        <begin position="6"/>
        <end position="11"/>
    </location>
    <ligand>
        <name>NADP(+)</name>
        <dbReference type="ChEBI" id="CHEBI:58349"/>
    </ligand>
</feature>
<accession>A0A0B3VNX2</accession>
<sequence>MKICFIGGGNMAAAMIAGMTSHGYKSQDIIVFDRNEHKCLNLIKKYNINTSTSLLNTIKLADILILAIKPQNMFELIKNIRDTVTSTQVIVTVAAGIQTSAYEELFNKEISFARTIPNTPSSLGYGATGIFFNKVIAADKKDLVIDIMQTIGVVTVVEDEKEIDIIAAIASSGPAYYFQFMEHMVEAAIKQGLDKKQAEKLVVQTCLGAAQMALNTNENMSELRKNVTSKKGITYEALNIFEQFNLGGIVDKAIQANIARAQQLAIEFTKLIDN</sequence>
<dbReference type="EMBL" id="JAAGKH010000006">
    <property type="protein sequence ID" value="NDR88398.1"/>
    <property type="molecule type" value="Genomic_DNA"/>
</dbReference>
<name>A0A0B3VNX2_FRATU</name>
<evidence type="ECO:0000256" key="3">
    <source>
        <dbReference type="ARBA" id="ARBA00023002"/>
    </source>
</evidence>
<evidence type="ECO:0000256" key="2">
    <source>
        <dbReference type="ARBA" id="ARBA00022857"/>
    </source>
</evidence>
<comment type="catalytic activity">
    <reaction evidence="4">
        <text>L-proline + NAD(+) = (S)-1-pyrroline-5-carboxylate + NADH + 2 H(+)</text>
        <dbReference type="Rhea" id="RHEA:14105"/>
        <dbReference type="ChEBI" id="CHEBI:15378"/>
        <dbReference type="ChEBI" id="CHEBI:17388"/>
        <dbReference type="ChEBI" id="CHEBI:57540"/>
        <dbReference type="ChEBI" id="CHEBI:57945"/>
        <dbReference type="ChEBI" id="CHEBI:60039"/>
        <dbReference type="EC" id="1.5.1.2"/>
    </reaction>
</comment>
<evidence type="ECO:0000256" key="5">
    <source>
        <dbReference type="NCBIfam" id="TIGR00112"/>
    </source>
</evidence>
<dbReference type="InterPro" id="IPR028939">
    <property type="entry name" value="P5C_Rdtase_cat_N"/>
</dbReference>
<dbReference type="GO" id="GO:0004735">
    <property type="term" value="F:pyrroline-5-carboxylate reductase activity"/>
    <property type="evidence" value="ECO:0007669"/>
    <property type="project" value="UniProtKB-UniRule"/>
</dbReference>
<dbReference type="Pfam" id="PF03807">
    <property type="entry name" value="F420_oxidored"/>
    <property type="match status" value="1"/>
</dbReference>
<dbReference type="KEGG" id="ftz:CH68_593"/>
<feature type="domain" description="Pyrroline-5-carboxylate reductase catalytic N-terminal" evidence="7">
    <location>
        <begin position="2"/>
        <end position="96"/>
    </location>
</feature>